<evidence type="ECO:0000313" key="1">
    <source>
        <dbReference type="EMBL" id="SMY16067.1"/>
    </source>
</evidence>
<dbReference type="RefSeq" id="WP_087820200.1">
    <property type="nucleotide sequence ID" value="NZ_FYAH01000002.1"/>
</dbReference>
<name>A0A1Y6KYC5_9GAMM</name>
<dbReference type="Proteomes" id="UP000196485">
    <property type="component" value="Unassembled WGS sequence"/>
</dbReference>
<accession>A0A1Y6KYC5</accession>
<protein>
    <submittedName>
        <fullName evidence="1">Uncharacterized protein</fullName>
    </submittedName>
</protein>
<organism evidence="1 2">
    <name type="scientific">Photobacterium aquimaris</name>
    <dbReference type="NCBI Taxonomy" id="512643"/>
    <lineage>
        <taxon>Bacteria</taxon>
        <taxon>Pseudomonadati</taxon>
        <taxon>Pseudomonadota</taxon>
        <taxon>Gammaproteobacteria</taxon>
        <taxon>Vibrionales</taxon>
        <taxon>Vibrionaceae</taxon>
        <taxon>Photobacterium</taxon>
    </lineage>
</organism>
<gene>
    <name evidence="1" type="ORF">PAQU9191_01298</name>
</gene>
<evidence type="ECO:0000313" key="2">
    <source>
        <dbReference type="Proteomes" id="UP000196485"/>
    </source>
</evidence>
<sequence>MMISIRLLVIFLFTGFHASSSALSIEQYKNQYALLPCTGLEARIISFDKTISMRLSNASKKERSKLKREYKALNTLYKQKNCHKKTPR</sequence>
<dbReference type="AlphaFoldDB" id="A0A1Y6KYC5"/>
<keyword evidence="2" id="KW-1185">Reference proteome</keyword>
<dbReference type="EMBL" id="FYAH01000002">
    <property type="protein sequence ID" value="SMY16067.1"/>
    <property type="molecule type" value="Genomic_DNA"/>
</dbReference>
<proteinExistence type="predicted"/>
<reference evidence="2" key="1">
    <citation type="submission" date="2017-06" db="EMBL/GenBank/DDBJ databases">
        <authorList>
            <person name="Rodrigo-Torres L."/>
            <person name="Arahal R. D."/>
            <person name="Lucena T."/>
        </authorList>
    </citation>
    <scope>NUCLEOTIDE SEQUENCE [LARGE SCALE GENOMIC DNA]</scope>
    <source>
        <strain evidence="2">type strain: CECT 9192</strain>
    </source>
</reference>